<dbReference type="SMART" id="SM00382">
    <property type="entry name" value="AAA"/>
    <property type="match status" value="1"/>
</dbReference>
<evidence type="ECO:0000256" key="3">
    <source>
        <dbReference type="ARBA" id="ARBA00022741"/>
    </source>
</evidence>
<feature type="transmembrane region" description="Helical" evidence="7">
    <location>
        <begin position="59"/>
        <end position="83"/>
    </location>
</feature>
<protein>
    <submittedName>
        <fullName evidence="10">ABC transporter ATP-binding protein</fullName>
    </submittedName>
</protein>
<accession>A0ABU7SR05</accession>
<keyword evidence="5 7" id="KW-1133">Transmembrane helix</keyword>
<dbReference type="InterPro" id="IPR003593">
    <property type="entry name" value="AAA+_ATPase"/>
</dbReference>
<dbReference type="Gene3D" id="3.40.50.300">
    <property type="entry name" value="P-loop containing nucleotide triphosphate hydrolases"/>
    <property type="match status" value="1"/>
</dbReference>
<dbReference type="InterPro" id="IPR036640">
    <property type="entry name" value="ABC1_TM_sf"/>
</dbReference>
<dbReference type="GO" id="GO:0005524">
    <property type="term" value="F:ATP binding"/>
    <property type="evidence" value="ECO:0007669"/>
    <property type="project" value="UniProtKB-KW"/>
</dbReference>
<dbReference type="InterPro" id="IPR039421">
    <property type="entry name" value="Type_1_exporter"/>
</dbReference>
<dbReference type="InterPro" id="IPR003439">
    <property type="entry name" value="ABC_transporter-like_ATP-bd"/>
</dbReference>
<dbReference type="Gene3D" id="1.20.1560.10">
    <property type="entry name" value="ABC transporter type 1, transmembrane domain"/>
    <property type="match status" value="1"/>
</dbReference>
<dbReference type="PROSITE" id="PS50893">
    <property type="entry name" value="ABC_TRANSPORTER_2"/>
    <property type="match status" value="1"/>
</dbReference>
<dbReference type="PANTHER" id="PTHR24221:SF654">
    <property type="entry name" value="ATP-BINDING CASSETTE SUB-FAMILY B MEMBER 6"/>
    <property type="match status" value="1"/>
</dbReference>
<reference evidence="10 11" key="1">
    <citation type="submission" date="2024-01" db="EMBL/GenBank/DDBJ databases">
        <title>Genome insights into Plantactinospora veratri sp. nov.</title>
        <authorList>
            <person name="Wang L."/>
        </authorList>
    </citation>
    <scope>NUCLEOTIDE SEQUENCE [LARGE SCALE GENOMIC DNA]</scope>
    <source>
        <strain evidence="10 11">NEAU-FHS4</strain>
    </source>
</reference>
<keyword evidence="4 10" id="KW-0067">ATP-binding</keyword>
<evidence type="ECO:0000313" key="10">
    <source>
        <dbReference type="EMBL" id="MEE6312002.1"/>
    </source>
</evidence>
<sequence length="586" mass="62867">MGERLQVIWLGTRLAVRAGGWRVGVIALCSLSLALQPSVNALALKLVTDGALAGDWTRAGIGVGTLAAMIAVMFSAYGISVPLQTTVSERAARLFEQDVMRLVTSIPTVEPHERPDFADRLEVLRNNSRLLVGALWTALSNVSFFVGAASALSLLAGADPALLLLPLFGIPLFVTSARAERLRDGAIGRTAEASRTSTHLFRVATTPQFGKEIRIFRLRDEIVSRFVRVSEDTNRELFAADLRAALLAAGAWLLFTSAWAGGIVLVAARAVRGEATPGDVVLAIAVAGLVQGYVSGAVGLVRELTQTLAMASRYVWLVEFARGRRTGTGTPPARLTRGIELDRVSFTYPGTDDEVLHEISVRLPAGATVGIVGDNGAGKTTAVKLLLGLYQPSSGRITVDGVDLAELDTHRWQRSLAGAFQDFARFEFTLGESVGVGDLDRCDEAGAVRAALARAGSTMTMPLSEQLGRAWDGAELSGGQWQQLAVARGMMREQPLLLVLDEPTASLDPDAEHALFERFREATRRGTEGSGAITLLVSHRFSTVRMADLILVFDQGRIVEQGSHPELLALGGVYAELFELQARAYR</sequence>
<feature type="domain" description="ABC transporter" evidence="8">
    <location>
        <begin position="339"/>
        <end position="580"/>
    </location>
</feature>
<gene>
    <name evidence="10" type="ORF">V1634_34855</name>
</gene>
<evidence type="ECO:0000256" key="7">
    <source>
        <dbReference type="SAM" id="Phobius"/>
    </source>
</evidence>
<name>A0ABU7SR05_9ACTN</name>
<evidence type="ECO:0000256" key="4">
    <source>
        <dbReference type="ARBA" id="ARBA00022840"/>
    </source>
</evidence>
<dbReference type="Pfam" id="PF00005">
    <property type="entry name" value="ABC_tran"/>
    <property type="match status" value="1"/>
</dbReference>
<dbReference type="InterPro" id="IPR011527">
    <property type="entry name" value="ABC1_TM_dom"/>
</dbReference>
<evidence type="ECO:0000259" key="8">
    <source>
        <dbReference type="PROSITE" id="PS50893"/>
    </source>
</evidence>
<comment type="subcellular location">
    <subcellularLocation>
        <location evidence="1">Cell membrane</location>
        <topology evidence="1">Multi-pass membrane protein</topology>
    </subcellularLocation>
</comment>
<dbReference type="PROSITE" id="PS50929">
    <property type="entry name" value="ABC_TM1F"/>
    <property type="match status" value="1"/>
</dbReference>
<dbReference type="InterPro" id="IPR027417">
    <property type="entry name" value="P-loop_NTPase"/>
</dbReference>
<feature type="transmembrane region" description="Helical" evidence="7">
    <location>
        <begin position="244"/>
        <end position="268"/>
    </location>
</feature>
<keyword evidence="2 7" id="KW-0812">Transmembrane</keyword>
<dbReference type="EMBL" id="JAZGQL010000040">
    <property type="protein sequence ID" value="MEE6312002.1"/>
    <property type="molecule type" value="Genomic_DNA"/>
</dbReference>
<feature type="transmembrane region" description="Helical" evidence="7">
    <location>
        <begin position="130"/>
        <end position="155"/>
    </location>
</feature>
<evidence type="ECO:0000256" key="6">
    <source>
        <dbReference type="ARBA" id="ARBA00023136"/>
    </source>
</evidence>
<keyword evidence="11" id="KW-1185">Reference proteome</keyword>
<evidence type="ECO:0000313" key="11">
    <source>
        <dbReference type="Proteomes" id="UP001339911"/>
    </source>
</evidence>
<dbReference type="SUPFAM" id="SSF90123">
    <property type="entry name" value="ABC transporter transmembrane region"/>
    <property type="match status" value="1"/>
</dbReference>
<proteinExistence type="predicted"/>
<evidence type="ECO:0000256" key="2">
    <source>
        <dbReference type="ARBA" id="ARBA00022692"/>
    </source>
</evidence>
<keyword evidence="3" id="KW-0547">Nucleotide-binding</keyword>
<dbReference type="SUPFAM" id="SSF52540">
    <property type="entry name" value="P-loop containing nucleoside triphosphate hydrolases"/>
    <property type="match status" value="1"/>
</dbReference>
<evidence type="ECO:0000259" key="9">
    <source>
        <dbReference type="PROSITE" id="PS50929"/>
    </source>
</evidence>
<dbReference type="Proteomes" id="UP001339911">
    <property type="component" value="Unassembled WGS sequence"/>
</dbReference>
<feature type="transmembrane region" description="Helical" evidence="7">
    <location>
        <begin position="280"/>
        <end position="301"/>
    </location>
</feature>
<organism evidence="10 11">
    <name type="scientific">Plantactinospora veratri</name>
    <dbReference type="NCBI Taxonomy" id="1436122"/>
    <lineage>
        <taxon>Bacteria</taxon>
        <taxon>Bacillati</taxon>
        <taxon>Actinomycetota</taxon>
        <taxon>Actinomycetes</taxon>
        <taxon>Micromonosporales</taxon>
        <taxon>Micromonosporaceae</taxon>
        <taxon>Plantactinospora</taxon>
    </lineage>
</organism>
<keyword evidence="6 7" id="KW-0472">Membrane</keyword>
<comment type="caution">
    <text evidence="10">The sequence shown here is derived from an EMBL/GenBank/DDBJ whole genome shotgun (WGS) entry which is preliminary data.</text>
</comment>
<dbReference type="PANTHER" id="PTHR24221">
    <property type="entry name" value="ATP-BINDING CASSETTE SUB-FAMILY B"/>
    <property type="match status" value="1"/>
</dbReference>
<evidence type="ECO:0000256" key="1">
    <source>
        <dbReference type="ARBA" id="ARBA00004651"/>
    </source>
</evidence>
<feature type="transmembrane region" description="Helical" evidence="7">
    <location>
        <begin position="21"/>
        <end position="39"/>
    </location>
</feature>
<dbReference type="RefSeq" id="WP_331211883.1">
    <property type="nucleotide sequence ID" value="NZ_JAZGQL010000040.1"/>
</dbReference>
<evidence type="ECO:0000256" key="5">
    <source>
        <dbReference type="ARBA" id="ARBA00022989"/>
    </source>
</evidence>
<dbReference type="CDD" id="cd03228">
    <property type="entry name" value="ABCC_MRP_Like"/>
    <property type="match status" value="1"/>
</dbReference>
<feature type="domain" description="ABC transmembrane type-1" evidence="9">
    <location>
        <begin position="23"/>
        <end position="306"/>
    </location>
</feature>